<evidence type="ECO:0000256" key="2">
    <source>
        <dbReference type="ARBA" id="ARBA00022737"/>
    </source>
</evidence>
<evidence type="ECO:0000256" key="1">
    <source>
        <dbReference type="ARBA" id="ARBA00004316"/>
    </source>
</evidence>
<dbReference type="GO" id="GO:0048678">
    <property type="term" value="P:response to axon injury"/>
    <property type="evidence" value="ECO:0007669"/>
    <property type="project" value="TreeGrafter"/>
</dbReference>
<sequence length="153" mass="17275">HLVLGNVAEYGGHRYENGTVYVGSWNTAGHRQGRGHLLLAEGTRYDGFFEDGLFQGLGVLTFSDGAKYEGEFFDGWYHGHGIFWRADGMRHEGQFRGGKIWGLGLTTFNDGSNGFPRYEGFFQDCRLIKKTDCSEVVQKAQKVAFMARNLFNF</sequence>
<dbReference type="EMBL" id="QDEB01099910">
    <property type="protein sequence ID" value="RZC32140.1"/>
    <property type="molecule type" value="Genomic_DNA"/>
</dbReference>
<dbReference type="PANTHER" id="PTHR46614:SF1">
    <property type="entry name" value="MORN REPEAT-CONTAINING PROTEIN 4"/>
    <property type="match status" value="1"/>
</dbReference>
<dbReference type="STRING" id="1661398.A0A482VHK3"/>
<dbReference type="AlphaFoldDB" id="A0A482VHK3"/>
<proteinExistence type="predicted"/>
<dbReference type="PANTHER" id="PTHR46614">
    <property type="entry name" value="MORN REPEAT-CONTAINING PROTEIN 4"/>
    <property type="match status" value="1"/>
</dbReference>
<gene>
    <name evidence="4" type="ORF">BDFB_010355</name>
</gene>
<evidence type="ECO:0000313" key="5">
    <source>
        <dbReference type="Proteomes" id="UP000292052"/>
    </source>
</evidence>
<dbReference type="SMART" id="SM00698">
    <property type="entry name" value="MORN"/>
    <property type="match status" value="4"/>
</dbReference>
<dbReference type="InterPro" id="IPR052315">
    <property type="entry name" value="MORN4"/>
</dbReference>
<dbReference type="Pfam" id="PF02493">
    <property type="entry name" value="MORN"/>
    <property type="match status" value="3"/>
</dbReference>
<name>A0A482VHK3_ASBVE</name>
<keyword evidence="3" id="KW-0966">Cell projection</keyword>
<evidence type="ECO:0000313" key="4">
    <source>
        <dbReference type="EMBL" id="RZC32140.1"/>
    </source>
</evidence>
<organism evidence="4 5">
    <name type="scientific">Asbolus verrucosus</name>
    <name type="common">Desert ironclad beetle</name>
    <dbReference type="NCBI Taxonomy" id="1661398"/>
    <lineage>
        <taxon>Eukaryota</taxon>
        <taxon>Metazoa</taxon>
        <taxon>Ecdysozoa</taxon>
        <taxon>Arthropoda</taxon>
        <taxon>Hexapoda</taxon>
        <taxon>Insecta</taxon>
        <taxon>Pterygota</taxon>
        <taxon>Neoptera</taxon>
        <taxon>Endopterygota</taxon>
        <taxon>Coleoptera</taxon>
        <taxon>Polyphaga</taxon>
        <taxon>Cucujiformia</taxon>
        <taxon>Tenebrionidae</taxon>
        <taxon>Pimeliinae</taxon>
        <taxon>Asbolus</taxon>
    </lineage>
</organism>
<protein>
    <submittedName>
        <fullName evidence="4">MORN repeat-containing protein 4</fullName>
    </submittedName>
</protein>
<accession>A0A482VHK3</accession>
<reference evidence="4 5" key="1">
    <citation type="submission" date="2017-03" db="EMBL/GenBank/DDBJ databases">
        <title>Genome of the blue death feigning beetle - Asbolus verrucosus.</title>
        <authorList>
            <person name="Rider S.D."/>
        </authorList>
    </citation>
    <scope>NUCLEOTIDE SEQUENCE [LARGE SCALE GENOMIC DNA]</scope>
    <source>
        <strain evidence="4">Butters</strain>
        <tissue evidence="4">Head and leg muscle</tissue>
    </source>
</reference>
<keyword evidence="5" id="KW-1185">Reference proteome</keyword>
<comment type="subcellular location">
    <subcellularLocation>
        <location evidence="1">Cell projection</location>
    </subcellularLocation>
</comment>
<dbReference type="Gene3D" id="2.20.110.10">
    <property type="entry name" value="Histone H3 K4-specific methyltransferase SET7/9 N-terminal domain"/>
    <property type="match status" value="2"/>
</dbReference>
<dbReference type="InterPro" id="IPR003409">
    <property type="entry name" value="MORN"/>
</dbReference>
<evidence type="ECO:0000256" key="3">
    <source>
        <dbReference type="ARBA" id="ARBA00023273"/>
    </source>
</evidence>
<feature type="non-terminal residue" evidence="4">
    <location>
        <position position="1"/>
    </location>
</feature>
<dbReference type="GO" id="GO:0042995">
    <property type="term" value="C:cell projection"/>
    <property type="evidence" value="ECO:0007669"/>
    <property type="project" value="UniProtKB-SubCell"/>
</dbReference>
<dbReference type="OrthoDB" id="406044at2759"/>
<dbReference type="SUPFAM" id="SSF82185">
    <property type="entry name" value="Histone H3 K4-specific methyltransferase SET7/9 N-terminal domain"/>
    <property type="match status" value="1"/>
</dbReference>
<keyword evidence="2" id="KW-0677">Repeat</keyword>
<comment type="caution">
    <text evidence="4">The sequence shown here is derived from an EMBL/GenBank/DDBJ whole genome shotgun (WGS) entry which is preliminary data.</text>
</comment>
<dbReference type="Proteomes" id="UP000292052">
    <property type="component" value="Unassembled WGS sequence"/>
</dbReference>